<name>A0A392RJ98_9FABA</name>
<dbReference type="EMBL" id="LXQA010232455">
    <property type="protein sequence ID" value="MCI36297.1"/>
    <property type="molecule type" value="Genomic_DNA"/>
</dbReference>
<feature type="non-terminal residue" evidence="1">
    <location>
        <position position="25"/>
    </location>
</feature>
<proteinExistence type="predicted"/>
<evidence type="ECO:0000313" key="2">
    <source>
        <dbReference type="Proteomes" id="UP000265520"/>
    </source>
</evidence>
<comment type="caution">
    <text evidence="1">The sequence shown here is derived from an EMBL/GenBank/DDBJ whole genome shotgun (WGS) entry which is preliminary data.</text>
</comment>
<dbReference type="AlphaFoldDB" id="A0A392RJ98"/>
<organism evidence="1 2">
    <name type="scientific">Trifolium medium</name>
    <dbReference type="NCBI Taxonomy" id="97028"/>
    <lineage>
        <taxon>Eukaryota</taxon>
        <taxon>Viridiplantae</taxon>
        <taxon>Streptophyta</taxon>
        <taxon>Embryophyta</taxon>
        <taxon>Tracheophyta</taxon>
        <taxon>Spermatophyta</taxon>
        <taxon>Magnoliopsida</taxon>
        <taxon>eudicotyledons</taxon>
        <taxon>Gunneridae</taxon>
        <taxon>Pentapetalae</taxon>
        <taxon>rosids</taxon>
        <taxon>fabids</taxon>
        <taxon>Fabales</taxon>
        <taxon>Fabaceae</taxon>
        <taxon>Papilionoideae</taxon>
        <taxon>50 kb inversion clade</taxon>
        <taxon>NPAAA clade</taxon>
        <taxon>Hologalegina</taxon>
        <taxon>IRL clade</taxon>
        <taxon>Trifolieae</taxon>
        <taxon>Trifolium</taxon>
    </lineage>
</organism>
<accession>A0A392RJ98</accession>
<sequence>MFDCSTVFEPIAASPPPLSSFNHFE</sequence>
<evidence type="ECO:0000313" key="1">
    <source>
        <dbReference type="EMBL" id="MCI36297.1"/>
    </source>
</evidence>
<reference evidence="1 2" key="1">
    <citation type="journal article" date="2018" name="Front. Plant Sci.">
        <title>Red Clover (Trifolium pratense) and Zigzag Clover (T. medium) - A Picture of Genomic Similarities and Differences.</title>
        <authorList>
            <person name="Dluhosova J."/>
            <person name="Istvanek J."/>
            <person name="Nedelnik J."/>
            <person name="Repkova J."/>
        </authorList>
    </citation>
    <scope>NUCLEOTIDE SEQUENCE [LARGE SCALE GENOMIC DNA]</scope>
    <source>
        <strain evidence="2">cv. 10/8</strain>
        <tissue evidence="1">Leaf</tissue>
    </source>
</reference>
<protein>
    <submittedName>
        <fullName evidence="1">Uncharacterized protein</fullName>
    </submittedName>
</protein>
<keyword evidence="2" id="KW-1185">Reference proteome</keyword>
<dbReference type="Proteomes" id="UP000265520">
    <property type="component" value="Unassembled WGS sequence"/>
</dbReference>